<dbReference type="AlphaFoldDB" id="A0A2I0KV04"/>
<reference evidence="1 2" key="1">
    <citation type="submission" date="2017-11" db="EMBL/GenBank/DDBJ databases">
        <title>De-novo sequencing of pomegranate (Punica granatum L.) genome.</title>
        <authorList>
            <person name="Akparov Z."/>
            <person name="Amiraslanov A."/>
            <person name="Hajiyeva S."/>
            <person name="Abbasov M."/>
            <person name="Kaur K."/>
            <person name="Hamwieh A."/>
            <person name="Solovyev V."/>
            <person name="Salamov A."/>
            <person name="Braich B."/>
            <person name="Kosarev P."/>
            <person name="Mahmoud A."/>
            <person name="Hajiyev E."/>
            <person name="Babayeva S."/>
            <person name="Izzatullayeva V."/>
            <person name="Mammadov A."/>
            <person name="Mammadov A."/>
            <person name="Sharifova S."/>
            <person name="Ojaghi J."/>
            <person name="Eynullazada K."/>
            <person name="Bayramov B."/>
            <person name="Abdulazimova A."/>
            <person name="Shahmuradov I."/>
        </authorList>
    </citation>
    <scope>NUCLEOTIDE SEQUENCE [LARGE SCALE GENOMIC DNA]</scope>
    <source>
        <strain evidence="2">cv. AG2017</strain>
        <tissue evidence="1">Leaf</tissue>
    </source>
</reference>
<sequence length="96" mass="10343">MPRMAAILPTRVRYSSMVGVSSVPWMLKTAWTGSQNVTTTPKKFQSTRHVASIGISPTKVLIMHGFGTTMIVLPKDGGPRLKGVNSLKSSGILFKA</sequence>
<organism evidence="1 2">
    <name type="scientific">Punica granatum</name>
    <name type="common">Pomegranate</name>
    <dbReference type="NCBI Taxonomy" id="22663"/>
    <lineage>
        <taxon>Eukaryota</taxon>
        <taxon>Viridiplantae</taxon>
        <taxon>Streptophyta</taxon>
        <taxon>Embryophyta</taxon>
        <taxon>Tracheophyta</taxon>
        <taxon>Spermatophyta</taxon>
        <taxon>Magnoliopsida</taxon>
        <taxon>eudicotyledons</taxon>
        <taxon>Gunneridae</taxon>
        <taxon>Pentapetalae</taxon>
        <taxon>rosids</taxon>
        <taxon>malvids</taxon>
        <taxon>Myrtales</taxon>
        <taxon>Lythraceae</taxon>
        <taxon>Punica</taxon>
    </lineage>
</organism>
<accession>A0A2I0KV04</accession>
<dbReference type="Proteomes" id="UP000233551">
    <property type="component" value="Unassembled WGS sequence"/>
</dbReference>
<gene>
    <name evidence="1" type="ORF">CRG98_007429</name>
</gene>
<name>A0A2I0KV04_PUNGR</name>
<comment type="caution">
    <text evidence="1">The sequence shown here is derived from an EMBL/GenBank/DDBJ whole genome shotgun (WGS) entry which is preliminary data.</text>
</comment>
<evidence type="ECO:0000313" key="1">
    <source>
        <dbReference type="EMBL" id="PKI72160.1"/>
    </source>
</evidence>
<dbReference type="EMBL" id="PGOL01000338">
    <property type="protein sequence ID" value="PKI72160.1"/>
    <property type="molecule type" value="Genomic_DNA"/>
</dbReference>
<protein>
    <submittedName>
        <fullName evidence="1">Uncharacterized protein</fullName>
    </submittedName>
</protein>
<evidence type="ECO:0000313" key="2">
    <source>
        <dbReference type="Proteomes" id="UP000233551"/>
    </source>
</evidence>
<proteinExistence type="predicted"/>
<keyword evidence="2" id="KW-1185">Reference proteome</keyword>